<evidence type="ECO:0000256" key="10">
    <source>
        <dbReference type="ARBA" id="ARBA00037576"/>
    </source>
</evidence>
<dbReference type="SMART" id="SM00825">
    <property type="entry name" value="PKS_KS"/>
    <property type="match status" value="1"/>
</dbReference>
<dbReference type="CDD" id="cd00834">
    <property type="entry name" value="KAS_I_II"/>
    <property type="match status" value="1"/>
</dbReference>
<dbReference type="Proteomes" id="UP001238843">
    <property type="component" value="Chromosome"/>
</dbReference>
<reference evidence="16" key="2">
    <citation type="submission" date="2023-06" db="EMBL/GenBank/DDBJ databases">
        <authorList>
            <person name="Williams T.J."/>
            <person name="Allen M.A."/>
            <person name="Ivanova N."/>
            <person name="Huntemann M."/>
            <person name="Haque S."/>
            <person name="Hancock A.M."/>
            <person name="Brazendale S."/>
            <person name="Cavicchioli R."/>
        </authorList>
    </citation>
    <scope>NUCLEOTIDE SEQUENCE</scope>
    <source>
        <strain evidence="16">MAG_Ga0307966_1000010</strain>
    </source>
</reference>
<accession>A0AA51GE51</accession>
<keyword evidence="16" id="KW-0012">Acyltransferase</keyword>
<dbReference type="PANTHER" id="PTHR11712">
    <property type="entry name" value="POLYKETIDE SYNTHASE-RELATED"/>
    <property type="match status" value="1"/>
</dbReference>
<dbReference type="InterPro" id="IPR020841">
    <property type="entry name" value="PKS_Beta-ketoAc_synthase_dom"/>
</dbReference>
<dbReference type="PROSITE" id="PS00606">
    <property type="entry name" value="KS3_1"/>
    <property type="match status" value="1"/>
</dbReference>
<dbReference type="GO" id="GO:0005886">
    <property type="term" value="C:plasma membrane"/>
    <property type="evidence" value="ECO:0007669"/>
    <property type="project" value="UniProtKB-SubCell"/>
</dbReference>
<dbReference type="InterPro" id="IPR000794">
    <property type="entry name" value="Beta-ketoacyl_synthase"/>
</dbReference>
<name>A0AA51GE51_9BACT</name>
<proteinExistence type="inferred from homology"/>
<evidence type="ECO:0000256" key="11">
    <source>
        <dbReference type="ARBA" id="ARBA00039445"/>
    </source>
</evidence>
<evidence type="ECO:0000256" key="2">
    <source>
        <dbReference type="ARBA" id="ARBA00008467"/>
    </source>
</evidence>
<dbReference type="InterPro" id="IPR016039">
    <property type="entry name" value="Thiolase-like"/>
</dbReference>
<keyword evidence="9 14" id="KW-0472">Membrane</keyword>
<dbReference type="AlphaFoldDB" id="A0AA51GE51"/>
<dbReference type="FunFam" id="3.40.47.10:FF:000018">
    <property type="entry name" value="3-oxoacyl-[acyl-carrier-protein] synthase 2"/>
    <property type="match status" value="1"/>
</dbReference>
<evidence type="ECO:0000256" key="6">
    <source>
        <dbReference type="ARBA" id="ARBA00022679"/>
    </source>
</evidence>
<protein>
    <recommendedName>
        <fullName evidence="11">Nodulation protein E</fullName>
    </recommendedName>
    <alternativeName>
        <fullName evidence="12">Host-specificity of nodulation protein B</fullName>
    </alternativeName>
</protein>
<dbReference type="GO" id="GO:0004315">
    <property type="term" value="F:3-oxoacyl-[acyl-carrier-protein] synthase activity"/>
    <property type="evidence" value="ECO:0007669"/>
    <property type="project" value="InterPro"/>
</dbReference>
<dbReference type="Pfam" id="PF02801">
    <property type="entry name" value="Ketoacyl-synt_C"/>
    <property type="match status" value="1"/>
</dbReference>
<evidence type="ECO:0000313" key="16">
    <source>
        <dbReference type="EMBL" id="WMI30497.1"/>
    </source>
</evidence>
<dbReference type="InterPro" id="IPR014031">
    <property type="entry name" value="Ketoacyl_synth_C"/>
</dbReference>
<evidence type="ECO:0000256" key="7">
    <source>
        <dbReference type="ARBA" id="ARBA00022692"/>
    </source>
</evidence>
<keyword evidence="4" id="KW-1003">Cell membrane</keyword>
<keyword evidence="6 13" id="KW-0808">Transferase</keyword>
<dbReference type="InterPro" id="IPR014030">
    <property type="entry name" value="Ketoacyl_synth_N"/>
</dbReference>
<evidence type="ECO:0000256" key="9">
    <source>
        <dbReference type="ARBA" id="ARBA00023136"/>
    </source>
</evidence>
<evidence type="ECO:0000256" key="14">
    <source>
        <dbReference type="SAM" id="Phobius"/>
    </source>
</evidence>
<keyword evidence="8 14" id="KW-1133">Transmembrane helix</keyword>
<feature type="domain" description="Ketosynthase family 3 (KS3)" evidence="15">
    <location>
        <begin position="6"/>
        <end position="424"/>
    </location>
</feature>
<dbReference type="GO" id="GO:0006633">
    <property type="term" value="P:fatty acid biosynthetic process"/>
    <property type="evidence" value="ECO:0007669"/>
    <property type="project" value="InterPro"/>
</dbReference>
<evidence type="ECO:0000256" key="8">
    <source>
        <dbReference type="ARBA" id="ARBA00022989"/>
    </source>
</evidence>
<gene>
    <name evidence="16" type="ORF">QTO32_00165</name>
</gene>
<keyword evidence="5" id="KW-0997">Cell inner membrane</keyword>
<comment type="function">
    <text evidence="10">Proposed to synthesize NOD factor fatty acyl chain. Involved in the synthesis of a highly unsaturated fatty acid moiety, which forms part of a lipo-oligosaccharide that is responsible for host specificity.</text>
</comment>
<evidence type="ECO:0000259" key="15">
    <source>
        <dbReference type="PROSITE" id="PS52004"/>
    </source>
</evidence>
<dbReference type="NCBIfam" id="NF005589">
    <property type="entry name" value="PRK07314.1"/>
    <property type="match status" value="1"/>
</dbReference>
<evidence type="ECO:0000256" key="12">
    <source>
        <dbReference type="ARBA" id="ARBA00041756"/>
    </source>
</evidence>
<evidence type="ECO:0000256" key="3">
    <source>
        <dbReference type="ARBA" id="ARBA00022458"/>
    </source>
</evidence>
<sequence length="427" mass="46192">MRRNLFNRVVVTGIGVVSPVGIGVDFFWKSVLKGFSGINKVKQFGTGSLPCKVAASVDNFKCERFTDGKSCRRFDRYIQLAVAASKLALFDAKLKVDNYNPYNIGVIVASGVGGIGTVEKQMVNLKTKGSRYVSPQLIPSFITNMASGVIGIDLKVKGVNFSITSACASSTHAIGEAFNKIKYGEVDMVFAGGSEASITELGFAGFCSMKAMASKFNENPTTASRPFNINRGGFVMGEGSVILVLENLKGALKRNAGVYCEILEYKANCDSFHITTPDPSYESLKVCYKESIKKCGSSILNIDYINLHGTSTSYNDSTESGCLRSLISSESPIPKKFNFFTQPTFNSTKAMTGHLLGSAGALETAVCVLSTLNNIIPPTINYCLPDEKCNLFYNPNRLTVRAVNKSLNVNLGFGGHNSILVFKKFVH</sequence>
<evidence type="ECO:0000256" key="1">
    <source>
        <dbReference type="ARBA" id="ARBA00004533"/>
    </source>
</evidence>
<dbReference type="PANTHER" id="PTHR11712:SF352">
    <property type="entry name" value="3-OXOACYL-[ACYL-CARRIER-PROTEIN] SYNTHASE"/>
    <property type="match status" value="1"/>
</dbReference>
<reference evidence="16" key="1">
    <citation type="journal article" date="2021" name="Front. Microbiol.">
        <title>Genome Analysis of a Verrucomicrobial Endosymbiont With a Tiny Genome Discovered in an Antarctic Lake.</title>
        <authorList>
            <person name="Williams T.J."/>
            <person name="Allen M.A."/>
            <person name="Ivanova N."/>
            <person name="Huntemann M."/>
            <person name="Haque S."/>
            <person name="Hancock A.M."/>
            <person name="Brazendale S."/>
            <person name="Cavicchioli R."/>
        </authorList>
    </citation>
    <scope>NUCLEOTIDE SEQUENCE</scope>
    <source>
        <strain evidence="16">MAG_Ga0307966_1000010</strain>
    </source>
</reference>
<dbReference type="Gene3D" id="3.40.47.10">
    <property type="match status" value="1"/>
</dbReference>
<dbReference type="PROSITE" id="PS52004">
    <property type="entry name" value="KS3_2"/>
    <property type="match status" value="1"/>
</dbReference>
<dbReference type="InterPro" id="IPR018201">
    <property type="entry name" value="Ketoacyl_synth_AS"/>
</dbReference>
<dbReference type="SUPFAM" id="SSF53901">
    <property type="entry name" value="Thiolase-like"/>
    <property type="match status" value="2"/>
</dbReference>
<organism evidence="16">
    <name type="scientific">Candidatus Organicella extenuata</name>
    <dbReference type="NCBI Taxonomy" id="2841811"/>
    <lineage>
        <taxon>Bacteria</taxon>
        <taxon>Pseudomonadati</taxon>
        <taxon>Verrucomicrobiota</taxon>
        <taxon>Candidatus Organicella</taxon>
    </lineage>
</organism>
<feature type="transmembrane region" description="Helical" evidence="14">
    <location>
        <begin position="9"/>
        <end position="28"/>
    </location>
</feature>
<keyword evidence="3" id="KW-0536">Nodulation</keyword>
<evidence type="ECO:0000256" key="5">
    <source>
        <dbReference type="ARBA" id="ARBA00022519"/>
    </source>
</evidence>
<evidence type="ECO:0000256" key="4">
    <source>
        <dbReference type="ARBA" id="ARBA00022475"/>
    </source>
</evidence>
<dbReference type="EMBL" id="CP128385">
    <property type="protein sequence ID" value="WMI30497.1"/>
    <property type="molecule type" value="Genomic_DNA"/>
</dbReference>
<dbReference type="Pfam" id="PF00109">
    <property type="entry name" value="ketoacyl-synt"/>
    <property type="match status" value="1"/>
</dbReference>
<keyword evidence="7 14" id="KW-0812">Transmembrane</keyword>
<comment type="similarity">
    <text evidence="2 13">Belongs to the thiolase-like superfamily. Beta-ketoacyl-ACP synthases family.</text>
</comment>
<comment type="subcellular location">
    <subcellularLocation>
        <location evidence="1">Cell inner membrane</location>
    </subcellularLocation>
</comment>
<evidence type="ECO:0000256" key="13">
    <source>
        <dbReference type="RuleBase" id="RU003694"/>
    </source>
</evidence>